<organism evidence="2 3">
    <name type="scientific">Phialemonium thermophilum</name>
    <dbReference type="NCBI Taxonomy" id="223376"/>
    <lineage>
        <taxon>Eukaryota</taxon>
        <taxon>Fungi</taxon>
        <taxon>Dikarya</taxon>
        <taxon>Ascomycota</taxon>
        <taxon>Pezizomycotina</taxon>
        <taxon>Sordariomycetes</taxon>
        <taxon>Sordariomycetidae</taxon>
        <taxon>Cephalothecales</taxon>
        <taxon>Cephalothecaceae</taxon>
        <taxon>Phialemonium</taxon>
    </lineage>
</organism>
<evidence type="ECO:0000313" key="2">
    <source>
        <dbReference type="EMBL" id="KAL1839248.1"/>
    </source>
</evidence>
<evidence type="ECO:0000256" key="1">
    <source>
        <dbReference type="SAM" id="MobiDB-lite"/>
    </source>
</evidence>
<proteinExistence type="predicted"/>
<feature type="region of interest" description="Disordered" evidence="1">
    <location>
        <begin position="37"/>
        <end position="90"/>
    </location>
</feature>
<dbReference type="EMBL" id="JAZHXJ010002364">
    <property type="protein sequence ID" value="KAL1839248.1"/>
    <property type="molecule type" value="Genomic_DNA"/>
</dbReference>
<dbReference type="Proteomes" id="UP001586593">
    <property type="component" value="Unassembled WGS sequence"/>
</dbReference>
<accession>A0ABR3VC00</accession>
<feature type="compositionally biased region" description="Basic and acidic residues" evidence="1">
    <location>
        <begin position="63"/>
        <end position="90"/>
    </location>
</feature>
<keyword evidence="3" id="KW-1185">Reference proteome</keyword>
<sequence length="90" mass="10408">MNTAWRASEEERYGGMNEMSIYSDLAGNWDLFHVHVTASHHRRGRKRNETKLTKKRKKKKSREIKNRPPQDGEHKQSGHKDPSGGDKPAV</sequence>
<evidence type="ECO:0000313" key="3">
    <source>
        <dbReference type="Proteomes" id="UP001586593"/>
    </source>
</evidence>
<protein>
    <submittedName>
        <fullName evidence="2">Uncharacterized protein</fullName>
    </submittedName>
</protein>
<feature type="compositionally biased region" description="Basic residues" evidence="1">
    <location>
        <begin position="53"/>
        <end position="62"/>
    </location>
</feature>
<gene>
    <name evidence="2" type="ORF">VTK73DRAFT_4092</name>
</gene>
<comment type="caution">
    <text evidence="2">The sequence shown here is derived from an EMBL/GenBank/DDBJ whole genome shotgun (WGS) entry which is preliminary data.</text>
</comment>
<name>A0ABR3VC00_9PEZI</name>
<reference evidence="2 3" key="1">
    <citation type="journal article" date="2024" name="Commun. Biol.">
        <title>Comparative genomic analysis of thermophilic fungi reveals convergent evolutionary adaptations and gene losses.</title>
        <authorList>
            <person name="Steindorff A.S."/>
            <person name="Aguilar-Pontes M.V."/>
            <person name="Robinson A.J."/>
            <person name="Andreopoulos B."/>
            <person name="LaButti K."/>
            <person name="Kuo A."/>
            <person name="Mondo S."/>
            <person name="Riley R."/>
            <person name="Otillar R."/>
            <person name="Haridas S."/>
            <person name="Lipzen A."/>
            <person name="Grimwood J."/>
            <person name="Schmutz J."/>
            <person name="Clum A."/>
            <person name="Reid I.D."/>
            <person name="Moisan M.C."/>
            <person name="Butler G."/>
            <person name="Nguyen T.T.M."/>
            <person name="Dewar K."/>
            <person name="Conant G."/>
            <person name="Drula E."/>
            <person name="Henrissat B."/>
            <person name="Hansel C."/>
            <person name="Singer S."/>
            <person name="Hutchinson M.I."/>
            <person name="de Vries R.P."/>
            <person name="Natvig D.O."/>
            <person name="Powell A.J."/>
            <person name="Tsang A."/>
            <person name="Grigoriev I.V."/>
        </authorList>
    </citation>
    <scope>NUCLEOTIDE SEQUENCE [LARGE SCALE GENOMIC DNA]</scope>
    <source>
        <strain evidence="2 3">ATCC 24622</strain>
    </source>
</reference>